<organism evidence="2 3">
    <name type="scientific">Prunus dulcis</name>
    <name type="common">Almond</name>
    <name type="synonym">Amygdalus dulcis</name>
    <dbReference type="NCBI Taxonomy" id="3755"/>
    <lineage>
        <taxon>Eukaryota</taxon>
        <taxon>Viridiplantae</taxon>
        <taxon>Streptophyta</taxon>
        <taxon>Embryophyta</taxon>
        <taxon>Tracheophyta</taxon>
        <taxon>Spermatophyta</taxon>
        <taxon>Magnoliopsida</taxon>
        <taxon>eudicotyledons</taxon>
        <taxon>Gunneridae</taxon>
        <taxon>Pentapetalae</taxon>
        <taxon>rosids</taxon>
        <taxon>fabids</taxon>
        <taxon>Rosales</taxon>
        <taxon>Rosaceae</taxon>
        <taxon>Amygdaloideae</taxon>
        <taxon>Amygdaleae</taxon>
        <taxon>Prunus</taxon>
    </lineage>
</organism>
<feature type="domain" description="Reverse transcriptase Ty1/copia-type" evidence="1">
    <location>
        <begin position="27"/>
        <end position="206"/>
    </location>
</feature>
<protein>
    <recommendedName>
        <fullName evidence="1">Reverse transcriptase Ty1/copia-type domain-containing protein</fullName>
    </recommendedName>
</protein>
<evidence type="ECO:0000313" key="2">
    <source>
        <dbReference type="EMBL" id="KAI5341807.1"/>
    </source>
</evidence>
<accession>A0AAD4WGU0</accession>
<dbReference type="EMBL" id="JAJFAZ020000002">
    <property type="protein sequence ID" value="KAI5341807.1"/>
    <property type="molecule type" value="Genomic_DNA"/>
</dbReference>
<comment type="caution">
    <text evidence="2">The sequence shown here is derived from an EMBL/GenBank/DDBJ whole genome shotgun (WGS) entry which is preliminary data.</text>
</comment>
<dbReference type="AlphaFoldDB" id="A0AAD4WGU0"/>
<gene>
    <name evidence="2" type="ORF">L3X38_009682</name>
</gene>
<dbReference type="Proteomes" id="UP001054821">
    <property type="component" value="Chromosome 2"/>
</dbReference>
<dbReference type="PANTHER" id="PTHR11439:SF455">
    <property type="entry name" value="RLK (RECEPTOR-LIKE PROTEIN KINASE) 8, PUTATIVE-RELATED"/>
    <property type="match status" value="1"/>
</dbReference>
<reference evidence="2 3" key="1">
    <citation type="journal article" date="2022" name="G3 (Bethesda)">
        <title>Whole-genome sequence and methylome profiling of the almond [Prunus dulcis (Mill.) D.A. Webb] cultivar 'Nonpareil'.</title>
        <authorList>
            <person name="D'Amico-Willman K.M."/>
            <person name="Ouma W.Z."/>
            <person name="Meulia T."/>
            <person name="Sideli G.M."/>
            <person name="Gradziel T.M."/>
            <person name="Fresnedo-Ramirez J."/>
        </authorList>
    </citation>
    <scope>NUCLEOTIDE SEQUENCE [LARGE SCALE GENOMIC DNA]</scope>
    <source>
        <strain evidence="2">Clone GOH B32 T37-40</strain>
    </source>
</reference>
<evidence type="ECO:0000259" key="1">
    <source>
        <dbReference type="Pfam" id="PF07727"/>
    </source>
</evidence>
<dbReference type="Pfam" id="PF07727">
    <property type="entry name" value="RVT_2"/>
    <property type="match status" value="1"/>
</dbReference>
<dbReference type="InterPro" id="IPR013103">
    <property type="entry name" value="RVT_2"/>
</dbReference>
<sequence length="326" mass="37240">MNVVGCKWVFKVKRKVDGSVDRYKALSIRTILSLALSYHWSLQQLDVRNAFLNGYLQEEVYMKQPPSFHNPSRPQAVCRLHKALYGLKQAPRAWFQRLSTFLLAQGFVHSHSDASLFIRLSSSCTVYVLVYVDDIIVTGSDPQNVHQFLDQLRSTFDSRRMGELNFFLGMEITRFPDHLFLSQTRYAIDLLKRFNMTDCKPCPTPLPSDTRLSCLDGDPLSDPSTYRSMVGGLQYLTLSRPDISFAVNQVCQFMHNPRSSHLQVVKHIFRYIKGTVAQGLVFHESTDFTLRSFSDADWAGSVDDRRSTTGACIFFGPNLLTWTAKK</sequence>
<dbReference type="PANTHER" id="PTHR11439">
    <property type="entry name" value="GAG-POL-RELATED RETROTRANSPOSON"/>
    <property type="match status" value="1"/>
</dbReference>
<proteinExistence type="predicted"/>
<dbReference type="SUPFAM" id="SSF56672">
    <property type="entry name" value="DNA/RNA polymerases"/>
    <property type="match status" value="1"/>
</dbReference>
<dbReference type="InterPro" id="IPR043502">
    <property type="entry name" value="DNA/RNA_pol_sf"/>
</dbReference>
<keyword evidence="3" id="KW-1185">Reference proteome</keyword>
<evidence type="ECO:0000313" key="3">
    <source>
        <dbReference type="Proteomes" id="UP001054821"/>
    </source>
</evidence>
<name>A0AAD4WGU0_PRUDU</name>